<evidence type="ECO:0000313" key="8">
    <source>
        <dbReference type="Proteomes" id="UP000520814"/>
    </source>
</evidence>
<dbReference type="AlphaFoldDB" id="A0A7W9SUV9"/>
<dbReference type="EMBL" id="JACHGW010000004">
    <property type="protein sequence ID" value="MBB6052659.1"/>
    <property type="molecule type" value="Genomic_DNA"/>
</dbReference>
<evidence type="ECO:0000313" key="7">
    <source>
        <dbReference type="EMBL" id="MBB6052659.1"/>
    </source>
</evidence>
<dbReference type="PRINTS" id="PR00813">
    <property type="entry name" value="BCTERIALGSPG"/>
</dbReference>
<evidence type="ECO:0000256" key="1">
    <source>
        <dbReference type="ARBA" id="ARBA00004167"/>
    </source>
</evidence>
<dbReference type="InterPro" id="IPR000983">
    <property type="entry name" value="Bac_GSPG_pilin"/>
</dbReference>
<dbReference type="InterPro" id="IPR012902">
    <property type="entry name" value="N_methyl_site"/>
</dbReference>
<feature type="domain" description="DUF1559" evidence="6">
    <location>
        <begin position="32"/>
        <end position="77"/>
    </location>
</feature>
<evidence type="ECO:0000256" key="5">
    <source>
        <dbReference type="ARBA" id="ARBA00023136"/>
    </source>
</evidence>
<evidence type="ECO:0000256" key="3">
    <source>
        <dbReference type="ARBA" id="ARBA00022692"/>
    </source>
</evidence>
<dbReference type="Pfam" id="PF07596">
    <property type="entry name" value="SBP_bac_10"/>
    <property type="match status" value="1"/>
</dbReference>
<dbReference type="Pfam" id="PF07963">
    <property type="entry name" value="N_methyl"/>
    <property type="match status" value="1"/>
</dbReference>
<proteinExistence type="predicted"/>
<dbReference type="PANTHER" id="PTHR30093:SF44">
    <property type="entry name" value="TYPE II SECRETION SYSTEM CORE PROTEIN G"/>
    <property type="match status" value="1"/>
</dbReference>
<dbReference type="Gene3D" id="3.30.700.10">
    <property type="entry name" value="Glycoprotein, Type 4 Pilin"/>
    <property type="match status" value="1"/>
</dbReference>
<keyword evidence="2" id="KW-0488">Methylation</keyword>
<keyword evidence="8" id="KW-1185">Reference proteome</keyword>
<sequence length="252" mass="27881">MTKRRGFTLIELLVVIAIIAILAAILFPVFAQARGQARKATCQSNLRQIGMAVQMYAQDYDGLYPYAKDASDAYVPQIWAGYPQCKAVIDAMPFLHDSPILSTPNWSTGSLTPYTKSRQVWRCAGDTGFDVLDNNFNCGGPCPLNARPTMYERYGASYLFRTEIAFRKLNIDTATAVTATGQEVGLAQLNILFDGNGGWHASPLRFDPLGWNPSGLRYTTLFADGHVKFLTYDDYQKAWNIQLAAPGSNPCQ</sequence>
<dbReference type="Proteomes" id="UP000520814">
    <property type="component" value="Unassembled WGS sequence"/>
</dbReference>
<dbReference type="GO" id="GO:0016020">
    <property type="term" value="C:membrane"/>
    <property type="evidence" value="ECO:0007669"/>
    <property type="project" value="UniProtKB-SubCell"/>
</dbReference>
<accession>A0A7W9SUV9</accession>
<dbReference type="PROSITE" id="PS00409">
    <property type="entry name" value="PROKAR_NTER_METHYL"/>
    <property type="match status" value="1"/>
</dbReference>
<dbReference type="SUPFAM" id="SSF54523">
    <property type="entry name" value="Pili subunits"/>
    <property type="match status" value="1"/>
</dbReference>
<evidence type="ECO:0000259" key="6">
    <source>
        <dbReference type="Pfam" id="PF07596"/>
    </source>
</evidence>
<dbReference type="InterPro" id="IPR045584">
    <property type="entry name" value="Pilin-like"/>
</dbReference>
<comment type="subcellular location">
    <subcellularLocation>
        <location evidence="1">Membrane</location>
        <topology evidence="1">Single-pass membrane protein</topology>
    </subcellularLocation>
</comment>
<dbReference type="GO" id="GO:0015628">
    <property type="term" value="P:protein secretion by the type II secretion system"/>
    <property type="evidence" value="ECO:0007669"/>
    <property type="project" value="InterPro"/>
</dbReference>
<dbReference type="InterPro" id="IPR011453">
    <property type="entry name" value="DUF1559"/>
</dbReference>
<protein>
    <submittedName>
        <fullName evidence="7">General secretion pathway protein G</fullName>
    </submittedName>
</protein>
<organism evidence="7 8">
    <name type="scientific">Armatimonas rosea</name>
    <dbReference type="NCBI Taxonomy" id="685828"/>
    <lineage>
        <taxon>Bacteria</taxon>
        <taxon>Bacillati</taxon>
        <taxon>Armatimonadota</taxon>
        <taxon>Armatimonadia</taxon>
        <taxon>Armatimonadales</taxon>
        <taxon>Armatimonadaceae</taxon>
        <taxon>Armatimonas</taxon>
    </lineage>
</organism>
<evidence type="ECO:0000256" key="4">
    <source>
        <dbReference type="ARBA" id="ARBA00022989"/>
    </source>
</evidence>
<keyword evidence="5" id="KW-0472">Membrane</keyword>
<dbReference type="GO" id="GO:0015627">
    <property type="term" value="C:type II protein secretion system complex"/>
    <property type="evidence" value="ECO:0007669"/>
    <property type="project" value="InterPro"/>
</dbReference>
<keyword evidence="3" id="KW-0812">Transmembrane</keyword>
<comment type="caution">
    <text evidence="7">The sequence shown here is derived from an EMBL/GenBank/DDBJ whole genome shotgun (WGS) entry which is preliminary data.</text>
</comment>
<dbReference type="RefSeq" id="WP_184202107.1">
    <property type="nucleotide sequence ID" value="NZ_JACHGW010000004.1"/>
</dbReference>
<name>A0A7W9SUV9_ARMRO</name>
<reference evidence="7 8" key="1">
    <citation type="submission" date="2020-08" db="EMBL/GenBank/DDBJ databases">
        <title>Genomic Encyclopedia of Type Strains, Phase IV (KMG-IV): sequencing the most valuable type-strain genomes for metagenomic binning, comparative biology and taxonomic classification.</title>
        <authorList>
            <person name="Goeker M."/>
        </authorList>
    </citation>
    <scope>NUCLEOTIDE SEQUENCE [LARGE SCALE GENOMIC DNA]</scope>
    <source>
        <strain evidence="7 8">DSM 23562</strain>
    </source>
</reference>
<dbReference type="PANTHER" id="PTHR30093">
    <property type="entry name" value="GENERAL SECRETION PATHWAY PROTEIN G"/>
    <property type="match status" value="1"/>
</dbReference>
<keyword evidence="4" id="KW-1133">Transmembrane helix</keyword>
<dbReference type="NCBIfam" id="TIGR02532">
    <property type="entry name" value="IV_pilin_GFxxxE"/>
    <property type="match status" value="1"/>
</dbReference>
<gene>
    <name evidence="7" type="ORF">HNQ39_004480</name>
</gene>
<evidence type="ECO:0000256" key="2">
    <source>
        <dbReference type="ARBA" id="ARBA00022481"/>
    </source>
</evidence>